<dbReference type="Gene3D" id="2.40.10.10">
    <property type="entry name" value="Trypsin-like serine proteases"/>
    <property type="match status" value="1"/>
</dbReference>
<evidence type="ECO:0000256" key="3">
    <source>
        <dbReference type="ARBA" id="ARBA00022801"/>
    </source>
</evidence>
<dbReference type="InterPro" id="IPR001314">
    <property type="entry name" value="Peptidase_S1A"/>
</dbReference>
<reference evidence="10" key="1">
    <citation type="submission" date="2025-08" db="UniProtKB">
        <authorList>
            <consortium name="RefSeq"/>
        </authorList>
    </citation>
    <scope>IDENTIFICATION</scope>
    <source>
        <tissue evidence="10">Tongue muscle</tissue>
    </source>
</reference>
<dbReference type="GeneID" id="110152421"/>
<dbReference type="OrthoDB" id="546450at2759"/>
<evidence type="ECO:0000259" key="8">
    <source>
        <dbReference type="PROSITE" id="PS50240"/>
    </source>
</evidence>
<dbReference type="Proteomes" id="UP001652640">
    <property type="component" value="Unplaced"/>
</dbReference>
<dbReference type="PANTHER" id="PTHR24253">
    <property type="entry name" value="TRANSMEMBRANE PROTEASE SERINE"/>
    <property type="match status" value="1"/>
</dbReference>
<keyword evidence="5" id="KW-0325">Glycoprotein</keyword>
<evidence type="ECO:0000256" key="2">
    <source>
        <dbReference type="ARBA" id="ARBA00022729"/>
    </source>
</evidence>
<dbReference type="CDD" id="cd00190">
    <property type="entry name" value="Tryp_SPc"/>
    <property type="match status" value="1"/>
</dbReference>
<evidence type="ECO:0000313" key="10">
    <source>
        <dbReference type="RefSeq" id="XP_020771852.2"/>
    </source>
</evidence>
<evidence type="ECO:0000256" key="1">
    <source>
        <dbReference type="ARBA" id="ARBA00022670"/>
    </source>
</evidence>
<evidence type="ECO:0000256" key="7">
    <source>
        <dbReference type="SAM" id="MobiDB-lite"/>
    </source>
</evidence>
<keyword evidence="4" id="KW-1015">Disulfide bond</keyword>
<feature type="region of interest" description="Disordered" evidence="7">
    <location>
        <begin position="16"/>
        <end position="79"/>
    </location>
</feature>
<dbReference type="SUPFAM" id="SSF50494">
    <property type="entry name" value="Trypsin-like serine proteases"/>
    <property type="match status" value="1"/>
</dbReference>
<dbReference type="GO" id="GO:0006508">
    <property type="term" value="P:proteolysis"/>
    <property type="evidence" value="ECO:0007669"/>
    <property type="project" value="UniProtKB-KW"/>
</dbReference>
<feature type="domain" description="Peptidase S1" evidence="8">
    <location>
        <begin position="209"/>
        <end position="466"/>
    </location>
</feature>
<evidence type="ECO:0000256" key="5">
    <source>
        <dbReference type="ARBA" id="ARBA00023180"/>
    </source>
</evidence>
<keyword evidence="3 6" id="KW-0378">Hydrolase</keyword>
<sequence length="466" mass="49573">MSGIWESLIKESAQSRRRERTRLSHNSVAMLGPGPAPLVTPQVGRGRMGFSARSPVSPPSGGQACSRREGAPQSLEATTRGAMASPGVFQSGSGSLGLLVWLLALQPWLSEALVGGEGALGRSALPSPSPPTSGGSRKDPGAHRWKLPPPGAPGTSGAPESRMTSVAPNFVAFTLSDSDSYKDVTPPQAPGVTKKPAFPSACGRRTSRVTGGRPAAEKKWPWQVSLQIHQKHICGGSLVARQWVLTAAHCIFGHVEYTVKMGDIHLPHTSPMAVTVPVRDIVIHKYFNPVGVIENDIALALLAFPVNFSASIQPVCLPEKAFMVQAGTECWVTGWGKLREKDTSPDSPEQLQEAELSILRYEACNEMLKEKMESHLNMVKEGTVCGTSTSGKDACQGDSGGPLVCEFNNSWVQVGIVSWGIGCGRSGYPGVYTEFLSLGLALPLTSDSSIPVLTFIWNPLAVWSST</sequence>
<name>A0A6J0ZE72_ODOVR</name>
<dbReference type="KEGG" id="ovr:110152421"/>
<keyword evidence="9" id="KW-1185">Reference proteome</keyword>
<dbReference type="AlphaFoldDB" id="A0A6J0ZE72"/>
<keyword evidence="1 6" id="KW-0645">Protease</keyword>
<feature type="region of interest" description="Disordered" evidence="7">
    <location>
        <begin position="122"/>
        <end position="162"/>
    </location>
</feature>
<dbReference type="InterPro" id="IPR001254">
    <property type="entry name" value="Trypsin_dom"/>
</dbReference>
<evidence type="ECO:0000256" key="6">
    <source>
        <dbReference type="RuleBase" id="RU363034"/>
    </source>
</evidence>
<feature type="region of interest" description="Disordered" evidence="7">
    <location>
        <begin position="182"/>
        <end position="216"/>
    </location>
</feature>
<dbReference type="RefSeq" id="XP_020771852.2">
    <property type="nucleotide sequence ID" value="XM_020916193.2"/>
</dbReference>
<dbReference type="PROSITE" id="PS50240">
    <property type="entry name" value="TRYPSIN_DOM"/>
    <property type="match status" value="1"/>
</dbReference>
<dbReference type="InterPro" id="IPR018114">
    <property type="entry name" value="TRYPSIN_HIS"/>
</dbReference>
<proteinExistence type="predicted"/>
<evidence type="ECO:0000313" key="9">
    <source>
        <dbReference type="Proteomes" id="UP001652640"/>
    </source>
</evidence>
<evidence type="ECO:0000256" key="4">
    <source>
        <dbReference type="ARBA" id="ARBA00023157"/>
    </source>
</evidence>
<dbReference type="InterPro" id="IPR043504">
    <property type="entry name" value="Peptidase_S1_PA_chymotrypsin"/>
</dbReference>
<dbReference type="PRINTS" id="PR00722">
    <property type="entry name" value="CHYMOTRYPSIN"/>
</dbReference>
<accession>A0A6J0ZE72</accession>
<dbReference type="InterPro" id="IPR033116">
    <property type="entry name" value="TRYPSIN_SER"/>
</dbReference>
<dbReference type="SMART" id="SM00020">
    <property type="entry name" value="Tryp_SPc"/>
    <property type="match status" value="1"/>
</dbReference>
<protein>
    <submittedName>
        <fullName evidence="10">Serine protease 44-like</fullName>
    </submittedName>
</protein>
<keyword evidence="6" id="KW-0720">Serine protease</keyword>
<dbReference type="FunCoup" id="A0A6J0ZE72">
    <property type="interactions" value="20"/>
</dbReference>
<dbReference type="PROSITE" id="PS00135">
    <property type="entry name" value="TRYPSIN_SER"/>
    <property type="match status" value="1"/>
</dbReference>
<dbReference type="InterPro" id="IPR009003">
    <property type="entry name" value="Peptidase_S1_PA"/>
</dbReference>
<dbReference type="GO" id="GO:0004252">
    <property type="term" value="F:serine-type endopeptidase activity"/>
    <property type="evidence" value="ECO:0007669"/>
    <property type="project" value="InterPro"/>
</dbReference>
<dbReference type="PANTHER" id="PTHR24253:SF159">
    <property type="entry name" value="SERINE PROTEASE 42"/>
    <property type="match status" value="1"/>
</dbReference>
<gene>
    <name evidence="10" type="primary">LOC110152421</name>
</gene>
<dbReference type="PROSITE" id="PS00134">
    <property type="entry name" value="TRYPSIN_HIS"/>
    <property type="match status" value="1"/>
</dbReference>
<organism evidence="9 10">
    <name type="scientific">Odocoileus virginianus</name>
    <name type="common">White-tailed deer</name>
    <dbReference type="NCBI Taxonomy" id="9874"/>
    <lineage>
        <taxon>Eukaryota</taxon>
        <taxon>Metazoa</taxon>
        <taxon>Chordata</taxon>
        <taxon>Craniata</taxon>
        <taxon>Vertebrata</taxon>
        <taxon>Euteleostomi</taxon>
        <taxon>Mammalia</taxon>
        <taxon>Eutheria</taxon>
        <taxon>Laurasiatheria</taxon>
        <taxon>Artiodactyla</taxon>
        <taxon>Ruminantia</taxon>
        <taxon>Pecora</taxon>
        <taxon>Cervidae</taxon>
        <taxon>Odocoileinae</taxon>
        <taxon>Odocoileus</taxon>
    </lineage>
</organism>
<dbReference type="Pfam" id="PF00089">
    <property type="entry name" value="Trypsin"/>
    <property type="match status" value="1"/>
</dbReference>
<dbReference type="InParanoid" id="A0A6J0ZE72"/>
<keyword evidence="2" id="KW-0732">Signal</keyword>